<sequence>MQHQFVRNLFLLMTGLCMLSAAYAQQVKEPTRVNPEWSRPQKPFRIAGNLYYVGTYDLTSYLITTTAGNILINTGLAASEKTIRKNIEALGFRFRDIKILLTMQAHYDHMGAMAAIKEQTGARFMVDAGDASVCQSGGKTDYEMGKYGSTFRPVKVDRVLRDKDTIRLGDMQLVMLHHPGHTMGSCSFIFDVKDDNRAYKVLLANMPTIIIDRKFADVKAYPGIMKDYAYTLDTMPKVNFDLWLAAHASQFDLHKKHKDGDPYNPSAFAGREDYDKQLAELKAAYQQKLTADKK</sequence>
<feature type="chain" id="PRO_5013159941" evidence="1">
    <location>
        <begin position="25"/>
        <end position="294"/>
    </location>
</feature>
<dbReference type="Pfam" id="PF00753">
    <property type="entry name" value="Lactamase_B"/>
    <property type="match status" value="1"/>
</dbReference>
<dbReference type="InterPro" id="IPR036866">
    <property type="entry name" value="RibonucZ/Hydroxyglut_hydro"/>
</dbReference>
<dbReference type="SUPFAM" id="SSF56281">
    <property type="entry name" value="Metallo-hydrolase/oxidoreductase"/>
    <property type="match status" value="1"/>
</dbReference>
<dbReference type="SMART" id="SM00849">
    <property type="entry name" value="Lactamase_B"/>
    <property type="match status" value="1"/>
</dbReference>
<dbReference type="Proteomes" id="UP000190367">
    <property type="component" value="Unassembled WGS sequence"/>
</dbReference>
<dbReference type="AlphaFoldDB" id="A0A1T4L1L4"/>
<evidence type="ECO:0000313" key="4">
    <source>
        <dbReference type="Proteomes" id="UP000190367"/>
    </source>
</evidence>
<feature type="domain" description="Metallo-beta-lactamase" evidence="2">
    <location>
        <begin position="57"/>
        <end position="247"/>
    </location>
</feature>
<dbReference type="InterPro" id="IPR050855">
    <property type="entry name" value="NDM-1-like"/>
</dbReference>
<dbReference type="RefSeq" id="WP_078667118.1">
    <property type="nucleotide sequence ID" value="NZ_FUWZ01000001.1"/>
</dbReference>
<evidence type="ECO:0000256" key="1">
    <source>
        <dbReference type="SAM" id="SignalP"/>
    </source>
</evidence>
<dbReference type="InterPro" id="IPR001279">
    <property type="entry name" value="Metallo-B-lactamas"/>
</dbReference>
<dbReference type="NCBIfam" id="NF012229">
    <property type="entry name" value="bla_class_B_core"/>
    <property type="match status" value="1"/>
</dbReference>
<keyword evidence="1" id="KW-0732">Signal</keyword>
<dbReference type="PANTHER" id="PTHR42951:SF17">
    <property type="entry name" value="METALLO-BETA-LACTAMASE DOMAIN-CONTAINING PROTEIN"/>
    <property type="match status" value="1"/>
</dbReference>
<name>A0A1T4L1L4_9BACT</name>
<protein>
    <submittedName>
        <fullName evidence="3">Metallo-beta-lactamase class B</fullName>
    </submittedName>
</protein>
<feature type="signal peptide" evidence="1">
    <location>
        <begin position="1"/>
        <end position="24"/>
    </location>
</feature>
<keyword evidence="4" id="KW-1185">Reference proteome</keyword>
<dbReference type="STRING" id="634771.SAMN04488128_101428"/>
<accession>A0A1T4L1L4</accession>
<evidence type="ECO:0000313" key="3">
    <source>
        <dbReference type="EMBL" id="SJZ48533.1"/>
    </source>
</evidence>
<evidence type="ECO:0000259" key="2">
    <source>
        <dbReference type="SMART" id="SM00849"/>
    </source>
</evidence>
<reference evidence="4" key="1">
    <citation type="submission" date="2017-02" db="EMBL/GenBank/DDBJ databases">
        <authorList>
            <person name="Varghese N."/>
            <person name="Submissions S."/>
        </authorList>
    </citation>
    <scope>NUCLEOTIDE SEQUENCE [LARGE SCALE GENOMIC DNA]</scope>
    <source>
        <strain evidence="4">DSM 22224</strain>
    </source>
</reference>
<dbReference type="Gene3D" id="3.60.15.10">
    <property type="entry name" value="Ribonuclease Z/Hydroxyacylglutathione hydrolase-like"/>
    <property type="match status" value="1"/>
</dbReference>
<dbReference type="NCBIfam" id="NF033105">
    <property type="entry name" value="bla_subclass_B3"/>
    <property type="match status" value="1"/>
</dbReference>
<proteinExistence type="predicted"/>
<dbReference type="PANTHER" id="PTHR42951">
    <property type="entry name" value="METALLO-BETA-LACTAMASE DOMAIN-CONTAINING"/>
    <property type="match status" value="1"/>
</dbReference>
<gene>
    <name evidence="3" type="ORF">SAMN04488128_101428</name>
</gene>
<organism evidence="3 4">
    <name type="scientific">Chitinophaga eiseniae</name>
    <dbReference type="NCBI Taxonomy" id="634771"/>
    <lineage>
        <taxon>Bacteria</taxon>
        <taxon>Pseudomonadati</taxon>
        <taxon>Bacteroidota</taxon>
        <taxon>Chitinophagia</taxon>
        <taxon>Chitinophagales</taxon>
        <taxon>Chitinophagaceae</taxon>
        <taxon>Chitinophaga</taxon>
    </lineage>
</organism>
<dbReference type="EMBL" id="FUWZ01000001">
    <property type="protein sequence ID" value="SJZ48533.1"/>
    <property type="molecule type" value="Genomic_DNA"/>
</dbReference>